<evidence type="ECO:0000313" key="7">
    <source>
        <dbReference type="Proteomes" id="UP000701702"/>
    </source>
</evidence>
<dbReference type="GO" id="GO:0016787">
    <property type="term" value="F:hydrolase activity"/>
    <property type="evidence" value="ECO:0007669"/>
    <property type="project" value="UniProtKB-KW"/>
</dbReference>
<evidence type="ECO:0000256" key="4">
    <source>
        <dbReference type="ARBA" id="ARBA00022842"/>
    </source>
</evidence>
<evidence type="ECO:0000256" key="3">
    <source>
        <dbReference type="ARBA" id="ARBA00022801"/>
    </source>
</evidence>
<dbReference type="PROSITE" id="PS51462">
    <property type="entry name" value="NUDIX"/>
    <property type="match status" value="1"/>
</dbReference>
<dbReference type="CDD" id="cd03430">
    <property type="entry name" value="NUDIX_GDPMH_NudD"/>
    <property type="match status" value="1"/>
</dbReference>
<dbReference type="PIRSF" id="PIRSF037599">
    <property type="entry name" value="GDPMH"/>
    <property type="match status" value="1"/>
</dbReference>
<dbReference type="EMBL" id="CAJZAF010000006">
    <property type="protein sequence ID" value="CAG9168787.1"/>
    <property type="molecule type" value="Genomic_DNA"/>
</dbReference>
<evidence type="ECO:0000313" key="6">
    <source>
        <dbReference type="EMBL" id="CAG9168787.1"/>
    </source>
</evidence>
<dbReference type="Gene3D" id="3.90.79.10">
    <property type="entry name" value="Nucleoside Triphosphate Pyrophosphohydrolase"/>
    <property type="match status" value="1"/>
</dbReference>
<feature type="domain" description="Nudix hydrolase" evidence="5">
    <location>
        <begin position="35"/>
        <end position="173"/>
    </location>
</feature>
<dbReference type="InterPro" id="IPR000086">
    <property type="entry name" value="NUDIX_hydrolase_dom"/>
</dbReference>
<reference evidence="6 7" key="1">
    <citation type="submission" date="2021-08" db="EMBL/GenBank/DDBJ databases">
        <authorList>
            <person name="Peeters C."/>
        </authorList>
    </citation>
    <scope>NUCLEOTIDE SEQUENCE [LARGE SCALE GENOMIC DNA]</scope>
    <source>
        <strain evidence="6 7">LMG 23994</strain>
    </source>
</reference>
<dbReference type="Pfam" id="PF00293">
    <property type="entry name" value="NUDIX"/>
    <property type="match status" value="1"/>
</dbReference>
<comment type="cofactor">
    <cofactor evidence="1">
        <name>Mg(2+)</name>
        <dbReference type="ChEBI" id="CHEBI:18420"/>
    </cofactor>
</comment>
<keyword evidence="4" id="KW-0460">Magnesium</keyword>
<dbReference type="InterPro" id="IPR015797">
    <property type="entry name" value="NUDIX_hydrolase-like_dom_sf"/>
</dbReference>
<proteinExistence type="predicted"/>
<gene>
    <name evidence="6" type="primary">gmm</name>
    <name evidence="6" type="ORF">LMG23994_01425</name>
</gene>
<name>A0ABN7Y9D0_9BURK</name>
<organism evidence="6 7">
    <name type="scientific">Cupriavidus pinatubonensis</name>
    <dbReference type="NCBI Taxonomy" id="248026"/>
    <lineage>
        <taxon>Bacteria</taxon>
        <taxon>Pseudomonadati</taxon>
        <taxon>Pseudomonadota</taxon>
        <taxon>Betaproteobacteria</taxon>
        <taxon>Burkholderiales</taxon>
        <taxon>Burkholderiaceae</taxon>
        <taxon>Cupriavidus</taxon>
    </lineage>
</organism>
<sequence length="173" mass="18917">MTQQTGYGRPADIAASPAADTVPALPTDAFRLAVASVPLVSIDFLVRDAGGRYLVGQRRNAPAQGWWFVPGGRIRKNERIAEALARLQREELGAARVGVPRFVGMFEHFYDTNFACEPGSSTHYVVMAYALELEGSAPALPADQHGAYRWLTPAELRADPGVHAYTRAYFPLE</sequence>
<keyword evidence="3 6" id="KW-0378">Hydrolase</keyword>
<evidence type="ECO:0000256" key="1">
    <source>
        <dbReference type="ARBA" id="ARBA00001946"/>
    </source>
</evidence>
<dbReference type="PANTHER" id="PTHR43046">
    <property type="entry name" value="GDP-MANNOSE MANNOSYL HYDROLASE"/>
    <property type="match status" value="1"/>
</dbReference>
<keyword evidence="2" id="KW-0479">Metal-binding</keyword>
<keyword evidence="7" id="KW-1185">Reference proteome</keyword>
<dbReference type="SUPFAM" id="SSF55811">
    <property type="entry name" value="Nudix"/>
    <property type="match status" value="1"/>
</dbReference>
<dbReference type="EC" id="3.6.1.-" evidence="6"/>
<evidence type="ECO:0000259" key="5">
    <source>
        <dbReference type="PROSITE" id="PS51462"/>
    </source>
</evidence>
<dbReference type="PANTHER" id="PTHR43046:SF12">
    <property type="entry name" value="GDP-MANNOSE MANNOSYL HYDROLASE"/>
    <property type="match status" value="1"/>
</dbReference>
<accession>A0ABN7Y9D0</accession>
<evidence type="ECO:0000256" key="2">
    <source>
        <dbReference type="ARBA" id="ARBA00022723"/>
    </source>
</evidence>
<dbReference type="InterPro" id="IPR033715">
    <property type="entry name" value="GDPMH"/>
</dbReference>
<dbReference type="Proteomes" id="UP000701702">
    <property type="component" value="Unassembled WGS sequence"/>
</dbReference>
<comment type="caution">
    <text evidence="6">The sequence shown here is derived from an EMBL/GenBank/DDBJ whole genome shotgun (WGS) entry which is preliminary data.</text>
</comment>
<protein>
    <submittedName>
        <fullName evidence="6">GDP-mannose mannosyl hydrolase</fullName>
        <ecNumber evidence="6">3.6.1.-</ecNumber>
    </submittedName>
</protein>
<dbReference type="NCBIfam" id="NF011963">
    <property type="entry name" value="PRK15434.1"/>
    <property type="match status" value="1"/>
</dbReference>